<feature type="domain" description="DUF5672" evidence="1">
    <location>
        <begin position="57"/>
        <end position="226"/>
    </location>
</feature>
<dbReference type="Pfam" id="PF18922">
    <property type="entry name" value="DUF5672"/>
    <property type="match status" value="1"/>
</dbReference>
<accession>A0ABY0IK73</accession>
<organism evidence="2 3">
    <name type="scientific">Azospira oryzae</name>
    <dbReference type="NCBI Taxonomy" id="146939"/>
    <lineage>
        <taxon>Bacteria</taxon>
        <taxon>Pseudomonadati</taxon>
        <taxon>Pseudomonadota</taxon>
        <taxon>Betaproteobacteria</taxon>
        <taxon>Rhodocyclales</taxon>
        <taxon>Rhodocyclaceae</taxon>
        <taxon>Azospira</taxon>
    </lineage>
</organism>
<reference evidence="2 3" key="1">
    <citation type="submission" date="2019-02" db="EMBL/GenBank/DDBJ databases">
        <title>Genomic Encyclopedia of Type Strains, Phase IV (KMG-IV): sequencing the most valuable type-strain genomes for metagenomic binning, comparative biology and taxonomic classification.</title>
        <authorList>
            <person name="Goeker M."/>
        </authorList>
    </citation>
    <scope>NUCLEOTIDE SEQUENCE [LARGE SCALE GENOMIC DNA]</scope>
    <source>
        <strain evidence="2 3">DSM 21223</strain>
    </source>
</reference>
<dbReference type="EMBL" id="SHKM01000003">
    <property type="protein sequence ID" value="RZT75576.1"/>
    <property type="molecule type" value="Genomic_DNA"/>
</dbReference>
<gene>
    <name evidence="2" type="ORF">EV678_2760</name>
</gene>
<proteinExistence type="predicted"/>
<evidence type="ECO:0000259" key="1">
    <source>
        <dbReference type="Pfam" id="PF18922"/>
    </source>
</evidence>
<evidence type="ECO:0000313" key="3">
    <source>
        <dbReference type="Proteomes" id="UP000292136"/>
    </source>
</evidence>
<protein>
    <recommendedName>
        <fullName evidence="1">DUF5672 domain-containing protein</fullName>
    </recommendedName>
</protein>
<sequence>MRKTIILVPIYKDRLDPLEQYSLDHSLTVLGGRHPLLFIGPEGLDLSAYQARYPGMQYLAFPAENFASIPGYNRLLLSPGFYTRFLSYEYLLILQTDAILLQDELDYWAAQPFDYVGAPWPDGVEILVNAGVFDGPRGKRTRAHVGNGGLSLRRVRKCLSLLQEFGAAVDIFDRTGSSEDLFFSIMGGLSTDFILPNEVMASRFAMELKPSFYFAVNGGQAPMGGHAWWKYEPEFWRQLLPEMPEAVVQCLPERST</sequence>
<dbReference type="Proteomes" id="UP000292136">
    <property type="component" value="Unassembled WGS sequence"/>
</dbReference>
<dbReference type="InterPro" id="IPR043729">
    <property type="entry name" value="DUF5672"/>
</dbReference>
<evidence type="ECO:0000313" key="2">
    <source>
        <dbReference type="EMBL" id="RZT75576.1"/>
    </source>
</evidence>
<dbReference type="RefSeq" id="WP_130459946.1">
    <property type="nucleotide sequence ID" value="NZ_SHKM01000003.1"/>
</dbReference>
<name>A0ABY0IK73_9RHOO</name>
<comment type="caution">
    <text evidence="2">The sequence shown here is derived from an EMBL/GenBank/DDBJ whole genome shotgun (WGS) entry which is preliminary data.</text>
</comment>
<keyword evidence="3" id="KW-1185">Reference proteome</keyword>